<keyword evidence="2" id="KW-1133">Transmembrane helix</keyword>
<organism evidence="3 4">
    <name type="scientific">Corynebacterium hindlerae</name>
    <dbReference type="NCBI Taxonomy" id="699041"/>
    <lineage>
        <taxon>Bacteria</taxon>
        <taxon>Bacillati</taxon>
        <taxon>Actinomycetota</taxon>
        <taxon>Actinomycetes</taxon>
        <taxon>Mycobacteriales</taxon>
        <taxon>Corynebacteriaceae</taxon>
        <taxon>Corynebacterium</taxon>
    </lineage>
</organism>
<keyword evidence="2" id="KW-0472">Membrane</keyword>
<feature type="transmembrane region" description="Helical" evidence="2">
    <location>
        <begin position="250"/>
        <end position="272"/>
    </location>
</feature>
<keyword evidence="2" id="KW-0812">Transmembrane</keyword>
<feature type="compositionally biased region" description="Polar residues" evidence="1">
    <location>
        <begin position="1"/>
        <end position="16"/>
    </location>
</feature>
<feature type="transmembrane region" description="Helical" evidence="2">
    <location>
        <begin position="85"/>
        <end position="112"/>
    </location>
</feature>
<dbReference type="Proteomes" id="UP000515570">
    <property type="component" value="Chromosome"/>
</dbReference>
<gene>
    <name evidence="3" type="ORF">HW450_10100</name>
</gene>
<feature type="region of interest" description="Disordered" evidence="1">
    <location>
        <begin position="1"/>
        <end position="34"/>
    </location>
</feature>
<reference evidence="3 4" key="1">
    <citation type="submission" date="2020-07" db="EMBL/GenBank/DDBJ databases">
        <title>non toxigenic Corynebacterium sp. nov from a clinical source.</title>
        <authorList>
            <person name="Bernier A.-M."/>
            <person name="Bernard K."/>
        </authorList>
    </citation>
    <scope>NUCLEOTIDE SEQUENCE [LARGE SCALE GENOMIC DNA]</scope>
    <source>
        <strain evidence="4">NML 93-0612</strain>
    </source>
</reference>
<evidence type="ECO:0008006" key="5">
    <source>
        <dbReference type="Google" id="ProtNLM"/>
    </source>
</evidence>
<evidence type="ECO:0000313" key="4">
    <source>
        <dbReference type="Proteomes" id="UP000515570"/>
    </source>
</evidence>
<proteinExistence type="predicted"/>
<evidence type="ECO:0000256" key="2">
    <source>
        <dbReference type="SAM" id="Phobius"/>
    </source>
</evidence>
<evidence type="ECO:0000256" key="1">
    <source>
        <dbReference type="SAM" id="MobiDB-lite"/>
    </source>
</evidence>
<feature type="transmembrane region" description="Helical" evidence="2">
    <location>
        <begin position="191"/>
        <end position="211"/>
    </location>
</feature>
<accession>A0A7G5FDJ8</accession>
<sequence>MTNPFDNSGENSSASPFNAPHPGQPAGNPGAQYGGYQDTNGGYAGYQGYGGYHNDPSQTAKAGRFEAVESLGQAWKIFMENPVPWIVGTLVYGCLAAIPMLIGMFSMIVAAINADSDPDSVPAFPMGGFFVGIVILVIAISFLQLLIFRNARQVIGGQPVTVADFFAFHGIGKMFVVALLLGIAVQIGGTVVIGSFIVSFFGMFAVAASADPHTSIISSFQKSFDIILANFAQAILLFIISSLVAMVGFLILGVGALVTVPVSYIAIAHAFARATNVPVMQRA</sequence>
<name>A0A7G5FDJ8_9CORY</name>
<feature type="transmembrane region" description="Helical" evidence="2">
    <location>
        <begin position="124"/>
        <end position="148"/>
    </location>
</feature>
<evidence type="ECO:0000313" key="3">
    <source>
        <dbReference type="EMBL" id="QMV84689.1"/>
    </source>
</evidence>
<dbReference type="EMBL" id="CP059833">
    <property type="protein sequence ID" value="QMV84689.1"/>
    <property type="molecule type" value="Genomic_DNA"/>
</dbReference>
<protein>
    <recommendedName>
        <fullName evidence="5">Integral membrane protein</fullName>
    </recommendedName>
</protein>
<keyword evidence="4" id="KW-1185">Reference proteome</keyword>
<dbReference type="RefSeq" id="WP_182385496.1">
    <property type="nucleotide sequence ID" value="NZ_CP059833.1"/>
</dbReference>
<feature type="transmembrane region" description="Helical" evidence="2">
    <location>
        <begin position="223"/>
        <end position="244"/>
    </location>
</feature>
<feature type="transmembrane region" description="Helical" evidence="2">
    <location>
        <begin position="160"/>
        <end position="185"/>
    </location>
</feature>
<dbReference type="AlphaFoldDB" id="A0A7G5FDJ8"/>